<feature type="coiled-coil region" evidence="3">
    <location>
        <begin position="94"/>
        <end position="182"/>
    </location>
</feature>
<dbReference type="EMBL" id="KN831771">
    <property type="protein sequence ID" value="KIM46316.1"/>
    <property type="molecule type" value="Genomic_DNA"/>
</dbReference>
<feature type="region of interest" description="Disordered" evidence="4">
    <location>
        <begin position="206"/>
        <end position="301"/>
    </location>
</feature>
<evidence type="ECO:0000256" key="4">
    <source>
        <dbReference type="SAM" id="MobiDB-lite"/>
    </source>
</evidence>
<dbReference type="Pfam" id="PF05615">
    <property type="entry name" value="THOC7"/>
    <property type="match status" value="1"/>
</dbReference>
<keyword evidence="3" id="KW-0175">Coiled coil</keyword>
<name>A0A0C3CR05_HEBCY</name>
<reference evidence="5 6" key="1">
    <citation type="submission" date="2014-04" db="EMBL/GenBank/DDBJ databases">
        <authorList>
            <consortium name="DOE Joint Genome Institute"/>
            <person name="Kuo A."/>
            <person name="Gay G."/>
            <person name="Dore J."/>
            <person name="Kohler A."/>
            <person name="Nagy L.G."/>
            <person name="Floudas D."/>
            <person name="Copeland A."/>
            <person name="Barry K.W."/>
            <person name="Cichocki N."/>
            <person name="Veneault-Fourrey C."/>
            <person name="LaButti K."/>
            <person name="Lindquist E.A."/>
            <person name="Lipzen A."/>
            <person name="Lundell T."/>
            <person name="Morin E."/>
            <person name="Murat C."/>
            <person name="Sun H."/>
            <person name="Tunlid A."/>
            <person name="Henrissat B."/>
            <person name="Grigoriev I.V."/>
            <person name="Hibbett D.S."/>
            <person name="Martin F."/>
            <person name="Nordberg H.P."/>
            <person name="Cantor M.N."/>
            <person name="Hua S.X."/>
        </authorList>
    </citation>
    <scope>NUCLEOTIDE SEQUENCE [LARGE SCALE GENOMIC DNA]</scope>
    <source>
        <strain evidence="6">h7</strain>
    </source>
</reference>
<sequence length="301" mass="33839">MATAPNNSATQPIVIPPSTTEEEDQIILARITIDERPLRRMIKRFHNYTSLSHTPIVPLLTGPASPSTVDDAREGFLIELATFQLLLKKSVMICEAEARQVEQYQRERERIDSEHETLKLQIEELKTALEHAQMLRRRKIEYDLVAEKVNTLPSRAELESTINSLENDVAAIRAEHDTQNRTIQGQKSALDGIIAELSSLRFMGKETETTSISQSRRETPVLDAEVISLPTNTDGEEDEKMPDSLTETAPSEGMIEEIDNDIEMGEVEEEPKDKSKKKSREELEEGEATDASSELSDPPDD</sequence>
<evidence type="ECO:0000256" key="1">
    <source>
        <dbReference type="ARBA" id="ARBA00004123"/>
    </source>
</evidence>
<dbReference type="Proteomes" id="UP000053424">
    <property type="component" value="Unassembled WGS sequence"/>
</dbReference>
<accession>A0A0C3CR05</accession>
<feature type="compositionally biased region" description="Acidic residues" evidence="4">
    <location>
        <begin position="254"/>
        <end position="270"/>
    </location>
</feature>
<dbReference type="InterPro" id="IPR008501">
    <property type="entry name" value="THOC7/Mft1"/>
</dbReference>
<dbReference type="AlphaFoldDB" id="A0A0C3CR05"/>
<organism evidence="5 6">
    <name type="scientific">Hebeloma cylindrosporum</name>
    <dbReference type="NCBI Taxonomy" id="76867"/>
    <lineage>
        <taxon>Eukaryota</taxon>
        <taxon>Fungi</taxon>
        <taxon>Dikarya</taxon>
        <taxon>Basidiomycota</taxon>
        <taxon>Agaricomycotina</taxon>
        <taxon>Agaricomycetes</taxon>
        <taxon>Agaricomycetidae</taxon>
        <taxon>Agaricales</taxon>
        <taxon>Agaricineae</taxon>
        <taxon>Hymenogastraceae</taxon>
        <taxon>Hebeloma</taxon>
    </lineage>
</organism>
<evidence type="ECO:0000256" key="2">
    <source>
        <dbReference type="ARBA" id="ARBA00023242"/>
    </source>
</evidence>
<keyword evidence="6" id="KW-1185">Reference proteome</keyword>
<protein>
    <submittedName>
        <fullName evidence="5">Uncharacterized protein</fullName>
    </submittedName>
</protein>
<comment type="subcellular location">
    <subcellularLocation>
        <location evidence="1">Nucleus</location>
    </subcellularLocation>
</comment>
<dbReference type="HOGENOM" id="CLU_769462_0_0_1"/>
<dbReference type="OrthoDB" id="205166at2759"/>
<dbReference type="GO" id="GO:0006397">
    <property type="term" value="P:mRNA processing"/>
    <property type="evidence" value="ECO:0007669"/>
    <property type="project" value="InterPro"/>
</dbReference>
<dbReference type="GO" id="GO:0000445">
    <property type="term" value="C:THO complex part of transcription export complex"/>
    <property type="evidence" value="ECO:0007669"/>
    <property type="project" value="InterPro"/>
</dbReference>
<proteinExistence type="predicted"/>
<evidence type="ECO:0000256" key="3">
    <source>
        <dbReference type="SAM" id="Coils"/>
    </source>
</evidence>
<reference evidence="6" key="2">
    <citation type="submission" date="2015-01" db="EMBL/GenBank/DDBJ databases">
        <title>Evolutionary Origins and Diversification of the Mycorrhizal Mutualists.</title>
        <authorList>
            <consortium name="DOE Joint Genome Institute"/>
            <consortium name="Mycorrhizal Genomics Consortium"/>
            <person name="Kohler A."/>
            <person name="Kuo A."/>
            <person name="Nagy L.G."/>
            <person name="Floudas D."/>
            <person name="Copeland A."/>
            <person name="Barry K.W."/>
            <person name="Cichocki N."/>
            <person name="Veneault-Fourrey C."/>
            <person name="LaButti K."/>
            <person name="Lindquist E.A."/>
            <person name="Lipzen A."/>
            <person name="Lundell T."/>
            <person name="Morin E."/>
            <person name="Murat C."/>
            <person name="Riley R."/>
            <person name="Ohm R."/>
            <person name="Sun H."/>
            <person name="Tunlid A."/>
            <person name="Henrissat B."/>
            <person name="Grigoriev I.V."/>
            <person name="Hibbett D.S."/>
            <person name="Martin F."/>
        </authorList>
    </citation>
    <scope>NUCLEOTIDE SEQUENCE [LARGE SCALE GENOMIC DNA]</scope>
    <source>
        <strain evidence="6">h7</strain>
    </source>
</reference>
<dbReference type="STRING" id="686832.A0A0C3CR05"/>
<gene>
    <name evidence="5" type="ORF">M413DRAFT_441404</name>
</gene>
<evidence type="ECO:0000313" key="6">
    <source>
        <dbReference type="Proteomes" id="UP000053424"/>
    </source>
</evidence>
<keyword evidence="2" id="KW-0539">Nucleus</keyword>
<evidence type="ECO:0000313" key="5">
    <source>
        <dbReference type="EMBL" id="KIM46316.1"/>
    </source>
</evidence>